<feature type="non-terminal residue" evidence="1">
    <location>
        <position position="1"/>
    </location>
</feature>
<reference evidence="1 2" key="2">
    <citation type="journal article" date="2017" name="Front. Plant Sci.">
        <title>Gene Classification and Mining of Molecular Markers Useful in Red Clover (Trifolium pratense) Breeding.</title>
        <authorList>
            <person name="Istvanek J."/>
            <person name="Dluhosova J."/>
            <person name="Dluhos P."/>
            <person name="Patkova L."/>
            <person name="Nedelnik J."/>
            <person name="Repkova J."/>
        </authorList>
    </citation>
    <scope>NUCLEOTIDE SEQUENCE [LARGE SCALE GENOMIC DNA]</scope>
    <source>
        <strain evidence="2">cv. Tatra</strain>
        <tissue evidence="1">Young leaves</tissue>
    </source>
</reference>
<dbReference type="PANTHER" id="PTHR31210">
    <property type="entry name" value="OS06G0731900 PROTEIN"/>
    <property type="match status" value="1"/>
</dbReference>
<name>A0A2K3MLJ3_TRIPR</name>
<dbReference type="InterPro" id="IPR007877">
    <property type="entry name" value="DUF707"/>
</dbReference>
<sequence length="206" mass="23995">GFPKNKRLFLSTILLLVSLICAAYFLANAFHYKQVRLARWGLIYSIPDTTTSNEKCKTQCHPSGTHPLPQGIVATTSNLETRPLWEDDHSPTNSNRPFNLLAIPVGVKQKQVVDKIVKKVTHSLLLHFYHMYFPSSDFVVMLFHYDGFVDEWKNLAWSNRAIHVSAINQTKWWFAKRFLHPDIVADYNYIFLWDEDLLVDNFDPQR</sequence>
<dbReference type="EMBL" id="ASHM01066844">
    <property type="protein sequence ID" value="PNX91620.1"/>
    <property type="molecule type" value="Genomic_DNA"/>
</dbReference>
<organism evidence="1 2">
    <name type="scientific">Trifolium pratense</name>
    <name type="common">Red clover</name>
    <dbReference type="NCBI Taxonomy" id="57577"/>
    <lineage>
        <taxon>Eukaryota</taxon>
        <taxon>Viridiplantae</taxon>
        <taxon>Streptophyta</taxon>
        <taxon>Embryophyta</taxon>
        <taxon>Tracheophyta</taxon>
        <taxon>Spermatophyta</taxon>
        <taxon>Magnoliopsida</taxon>
        <taxon>eudicotyledons</taxon>
        <taxon>Gunneridae</taxon>
        <taxon>Pentapetalae</taxon>
        <taxon>rosids</taxon>
        <taxon>fabids</taxon>
        <taxon>Fabales</taxon>
        <taxon>Fabaceae</taxon>
        <taxon>Papilionoideae</taxon>
        <taxon>50 kb inversion clade</taxon>
        <taxon>NPAAA clade</taxon>
        <taxon>Hologalegina</taxon>
        <taxon>IRL clade</taxon>
        <taxon>Trifolieae</taxon>
        <taxon>Trifolium</taxon>
    </lineage>
</organism>
<proteinExistence type="predicted"/>
<dbReference type="Pfam" id="PF05212">
    <property type="entry name" value="DUF707"/>
    <property type="match status" value="1"/>
</dbReference>
<dbReference type="STRING" id="57577.A0A2K3MLJ3"/>
<reference evidence="1 2" key="1">
    <citation type="journal article" date="2014" name="Am. J. Bot.">
        <title>Genome assembly and annotation for red clover (Trifolium pratense; Fabaceae).</title>
        <authorList>
            <person name="Istvanek J."/>
            <person name="Jaros M."/>
            <person name="Krenek A."/>
            <person name="Repkova J."/>
        </authorList>
    </citation>
    <scope>NUCLEOTIDE SEQUENCE [LARGE SCALE GENOMIC DNA]</scope>
    <source>
        <strain evidence="2">cv. Tatra</strain>
        <tissue evidence="1">Young leaves</tissue>
    </source>
</reference>
<accession>A0A2K3MLJ3</accession>
<evidence type="ECO:0000313" key="1">
    <source>
        <dbReference type="EMBL" id="PNX91620.1"/>
    </source>
</evidence>
<evidence type="ECO:0000313" key="2">
    <source>
        <dbReference type="Proteomes" id="UP000236291"/>
    </source>
</evidence>
<protein>
    <recommendedName>
        <fullName evidence="3">Lysine ketoglutarate reductase trans-splicing-like protein</fullName>
    </recommendedName>
</protein>
<dbReference type="AlphaFoldDB" id="A0A2K3MLJ3"/>
<dbReference type="ExpressionAtlas" id="A0A2K3MLJ3">
    <property type="expression patterns" value="baseline"/>
</dbReference>
<dbReference type="PANTHER" id="PTHR31210:SF11">
    <property type="entry name" value="KETOGLUTARATE REDUCTASE TRANS-SPLICING-LIKE PROTEIN, PUTATIVE (DUF707)-RELATED"/>
    <property type="match status" value="1"/>
</dbReference>
<dbReference type="Proteomes" id="UP000236291">
    <property type="component" value="Unassembled WGS sequence"/>
</dbReference>
<gene>
    <name evidence="1" type="ORF">L195_g047751</name>
</gene>
<comment type="caution">
    <text evidence="1">The sequence shown here is derived from an EMBL/GenBank/DDBJ whole genome shotgun (WGS) entry which is preliminary data.</text>
</comment>
<evidence type="ECO:0008006" key="3">
    <source>
        <dbReference type="Google" id="ProtNLM"/>
    </source>
</evidence>